<evidence type="ECO:0000259" key="2">
    <source>
        <dbReference type="PROSITE" id="PS50234"/>
    </source>
</evidence>
<dbReference type="EMBL" id="CAJHJF010002411">
    <property type="protein sequence ID" value="CAD6925942.1"/>
    <property type="molecule type" value="Genomic_DNA"/>
</dbReference>
<dbReference type="InterPro" id="IPR052969">
    <property type="entry name" value="Thr-specific_kinase-like"/>
</dbReference>
<dbReference type="Proteomes" id="UP000836404">
    <property type="component" value="Unassembled WGS sequence"/>
</dbReference>
<feature type="compositionally biased region" description="Gly residues" evidence="1">
    <location>
        <begin position="463"/>
        <end position="475"/>
    </location>
</feature>
<keyword evidence="4" id="KW-1185">Reference proteome</keyword>
<dbReference type="CDD" id="cd00198">
    <property type="entry name" value="vWFA"/>
    <property type="match status" value="1"/>
</dbReference>
<evidence type="ECO:0000313" key="4">
    <source>
        <dbReference type="Proteomes" id="UP000836404"/>
    </source>
</evidence>
<comment type="caution">
    <text evidence="3">The sequence shown here is derived from an EMBL/GenBank/DDBJ whole genome shotgun (WGS) entry which is preliminary data.</text>
</comment>
<dbReference type="GO" id="GO:0004674">
    <property type="term" value="F:protein serine/threonine kinase activity"/>
    <property type="evidence" value="ECO:0007669"/>
    <property type="project" value="TreeGrafter"/>
</dbReference>
<evidence type="ECO:0000256" key="1">
    <source>
        <dbReference type="SAM" id="MobiDB-lite"/>
    </source>
</evidence>
<dbReference type="InterPro" id="IPR036465">
    <property type="entry name" value="vWFA_dom_sf"/>
</dbReference>
<name>A0A9N8QC66_9BASI</name>
<dbReference type="PROSITE" id="PS50234">
    <property type="entry name" value="VWFA"/>
    <property type="match status" value="1"/>
</dbReference>
<sequence>MASGANQRGGLYAMFGAAAASHLNTDQAHDGPSNTAWAQSGAADSSAGDAAAAAAASDPWTLEDDARSLDLVFIMDATGSMGSYSALPPTTVPHFSISSATKNIETICDEIIRSEELSTRNALRIGLIAYRDHPPQDHTYITKNFGFTSNIEQVKRDLKSLYATGGGDGPEAVTAAMKATLDLDWRPRATKLAVLIADAPPHGIGEYGDGFPSGSPEGNDPLQLARHLARLGVSLYMVACEPALSGYQYGADFFQALVRLTGGQLLPLTTASLLSHVIIAAAGEAMELERLQREIGDAVADRLRSMSIANAQSGGGAVATASTNVSADEASMDDVARELHERLLLRNESTKQIHIESIYRQSEESAHNIRVWMSAPNIQVAKGYIKKVPGSRLSDAYMATRKAATSYISSTAAKSSTASAAALRSTVLNPNVRGSAGGSNSGGSSRRVISEFSAFSASPGMSIGGGAGGGGGGGASEPAMSPQMGGAAAASTFRGGRGMGADMMDDDDDDDRGARFGSAPGIPQDDEEEDNGDGPLPAASVRQDGVVEVAGDDGQRVAFQQAPISLEQVRRLAMQSAARGGL</sequence>
<gene>
    <name evidence="3" type="ORF">JKILLFL_G9003</name>
</gene>
<dbReference type="SMART" id="SM00327">
    <property type="entry name" value="VWA"/>
    <property type="match status" value="1"/>
</dbReference>
<feature type="domain" description="VWFA" evidence="2">
    <location>
        <begin position="70"/>
        <end position="295"/>
    </location>
</feature>
<dbReference type="GO" id="GO:0005737">
    <property type="term" value="C:cytoplasm"/>
    <property type="evidence" value="ECO:0007669"/>
    <property type="project" value="TreeGrafter"/>
</dbReference>
<organism evidence="3 4">
    <name type="scientific">Tilletia laevis</name>
    <dbReference type="NCBI Taxonomy" id="157183"/>
    <lineage>
        <taxon>Eukaryota</taxon>
        <taxon>Fungi</taxon>
        <taxon>Dikarya</taxon>
        <taxon>Basidiomycota</taxon>
        <taxon>Ustilaginomycotina</taxon>
        <taxon>Exobasidiomycetes</taxon>
        <taxon>Tilletiales</taxon>
        <taxon>Tilletiaceae</taxon>
        <taxon>Tilletia</taxon>
    </lineage>
</organism>
<protein>
    <recommendedName>
        <fullName evidence="2">VWFA domain-containing protein</fullName>
    </recommendedName>
</protein>
<evidence type="ECO:0000313" key="3">
    <source>
        <dbReference type="EMBL" id="CAD6925942.1"/>
    </source>
</evidence>
<dbReference type="Gene3D" id="3.40.50.410">
    <property type="entry name" value="von Willebrand factor, type A domain"/>
    <property type="match status" value="1"/>
</dbReference>
<proteinExistence type="predicted"/>
<accession>A0A9N8QC66</accession>
<dbReference type="PANTHER" id="PTHR47763">
    <property type="entry name" value="ALPHA-PROTEIN KINASE VWKA"/>
    <property type="match status" value="1"/>
</dbReference>
<reference evidence="3 4" key="1">
    <citation type="submission" date="2020-10" db="EMBL/GenBank/DDBJ databases">
        <authorList>
            <person name="Sedaghatjoo S."/>
        </authorList>
    </citation>
    <scope>NUCLEOTIDE SEQUENCE [LARGE SCALE GENOMIC DNA]</scope>
    <source>
        <strain evidence="3 4">LLFL</strain>
    </source>
</reference>
<dbReference type="AlphaFoldDB" id="A0A9N8QC66"/>
<dbReference type="SUPFAM" id="SSF53300">
    <property type="entry name" value="vWA-like"/>
    <property type="match status" value="1"/>
</dbReference>
<feature type="region of interest" description="Disordered" evidence="1">
    <location>
        <begin position="463"/>
        <end position="541"/>
    </location>
</feature>
<dbReference type="InterPro" id="IPR002035">
    <property type="entry name" value="VWF_A"/>
</dbReference>
<dbReference type="PANTHER" id="PTHR47763:SF1">
    <property type="entry name" value="DUF659 DOMAIN-CONTAINING PROTEIN"/>
    <property type="match status" value="1"/>
</dbReference>
<dbReference type="Pfam" id="PF00092">
    <property type="entry name" value="VWA"/>
    <property type="match status" value="1"/>
</dbReference>